<feature type="compositionally biased region" description="Acidic residues" evidence="1">
    <location>
        <begin position="402"/>
        <end position="412"/>
    </location>
</feature>
<evidence type="ECO:0000256" key="1">
    <source>
        <dbReference type="SAM" id="MobiDB-lite"/>
    </source>
</evidence>
<evidence type="ECO:0000313" key="2">
    <source>
        <dbReference type="EMBL" id="KAJ7736652.1"/>
    </source>
</evidence>
<dbReference type="AlphaFoldDB" id="A0AAD7MX95"/>
<feature type="region of interest" description="Disordered" evidence="1">
    <location>
        <begin position="321"/>
        <end position="412"/>
    </location>
</feature>
<protein>
    <submittedName>
        <fullName evidence="2">Uncharacterized protein</fullName>
    </submittedName>
</protein>
<feature type="region of interest" description="Disordered" evidence="1">
    <location>
        <begin position="139"/>
        <end position="167"/>
    </location>
</feature>
<feature type="region of interest" description="Disordered" evidence="1">
    <location>
        <begin position="1"/>
        <end position="93"/>
    </location>
</feature>
<name>A0AAD7MX95_9AGAR</name>
<feature type="compositionally biased region" description="Basic and acidic residues" evidence="1">
    <location>
        <begin position="9"/>
        <end position="20"/>
    </location>
</feature>
<reference evidence="2" key="1">
    <citation type="submission" date="2023-03" db="EMBL/GenBank/DDBJ databases">
        <title>Massive genome expansion in bonnet fungi (Mycena s.s.) driven by repeated elements and novel gene families across ecological guilds.</title>
        <authorList>
            <consortium name="Lawrence Berkeley National Laboratory"/>
            <person name="Harder C.B."/>
            <person name="Miyauchi S."/>
            <person name="Viragh M."/>
            <person name="Kuo A."/>
            <person name="Thoen E."/>
            <person name="Andreopoulos B."/>
            <person name="Lu D."/>
            <person name="Skrede I."/>
            <person name="Drula E."/>
            <person name="Henrissat B."/>
            <person name="Morin E."/>
            <person name="Kohler A."/>
            <person name="Barry K."/>
            <person name="LaButti K."/>
            <person name="Morin E."/>
            <person name="Salamov A."/>
            <person name="Lipzen A."/>
            <person name="Mereny Z."/>
            <person name="Hegedus B."/>
            <person name="Baldrian P."/>
            <person name="Stursova M."/>
            <person name="Weitz H."/>
            <person name="Taylor A."/>
            <person name="Grigoriev I.V."/>
            <person name="Nagy L.G."/>
            <person name="Martin F."/>
            <person name="Kauserud H."/>
        </authorList>
    </citation>
    <scope>NUCLEOTIDE SEQUENCE</scope>
    <source>
        <strain evidence="2">CBHHK182m</strain>
    </source>
</reference>
<gene>
    <name evidence="2" type="ORF">B0H16DRAFT_1763793</name>
</gene>
<comment type="caution">
    <text evidence="2">The sequence shown here is derived from an EMBL/GenBank/DDBJ whole genome shotgun (WGS) entry which is preliminary data.</text>
</comment>
<dbReference type="Proteomes" id="UP001215598">
    <property type="component" value="Unassembled WGS sequence"/>
</dbReference>
<keyword evidence="3" id="KW-1185">Reference proteome</keyword>
<dbReference type="EMBL" id="JARKIB010000120">
    <property type="protein sequence ID" value="KAJ7736652.1"/>
    <property type="molecule type" value="Genomic_DNA"/>
</dbReference>
<feature type="compositionally biased region" description="Basic residues" evidence="1">
    <location>
        <begin position="364"/>
        <end position="373"/>
    </location>
</feature>
<evidence type="ECO:0000313" key="3">
    <source>
        <dbReference type="Proteomes" id="UP001215598"/>
    </source>
</evidence>
<accession>A0AAD7MX95</accession>
<sequence>MYGGDTDSGEMRGEEKERCGNEGLDAMESTWIVATDSERRGGGGSGPSGRQALTGKAYTKKRDAQKAVIGRMADKSARRAKPGRRVREEVNARATEAVTTPALQWRPNSRRWWARRVKLARVKCRNAGHARRAYRIGKAGARTQRRGARMEPPASCASKREAPHPKKRIARKNVKTAVIAHRNAKPDISAARWKASAAHGENAQGGHRVPAHPFFRSSRPPRFQAQKERRRNSPDLARIVGECPHAVVPIDVPVGKDMRYDSGDAKDAHRAAVDGDDEWRDDVPFNEIFTSLRRKAVEAVIPARIASWRFSSLSSWRSVATEGRDGAQRSGTAISRAKHPPNASKNARARIMHQDEGAGGRLNAKPRPRKRHRETAPAREESRDAKFEPETRPAPARMPLECDPEEVEGTHD</sequence>
<organism evidence="2 3">
    <name type="scientific">Mycena metata</name>
    <dbReference type="NCBI Taxonomy" id="1033252"/>
    <lineage>
        <taxon>Eukaryota</taxon>
        <taxon>Fungi</taxon>
        <taxon>Dikarya</taxon>
        <taxon>Basidiomycota</taxon>
        <taxon>Agaricomycotina</taxon>
        <taxon>Agaricomycetes</taxon>
        <taxon>Agaricomycetidae</taxon>
        <taxon>Agaricales</taxon>
        <taxon>Marasmiineae</taxon>
        <taxon>Mycenaceae</taxon>
        <taxon>Mycena</taxon>
    </lineage>
</organism>
<proteinExistence type="predicted"/>
<feature type="compositionally biased region" description="Basic and acidic residues" evidence="1">
    <location>
        <begin position="374"/>
        <end position="391"/>
    </location>
</feature>
<feature type="region of interest" description="Disordered" evidence="1">
    <location>
        <begin position="199"/>
        <end position="232"/>
    </location>
</feature>